<sequence length="409" mass="45852">MAPPPQKRPRVASRSRGRGLEEEEEDFVLCTIPNKEFVYKTTSANLLEWAPEVVDLTDQLKRRMRKHPVLRDLLRRFKEAPRSTEPISLMEKVDKVVVKMGRMLYDVDFVSMTAEGRVRLGWKMYPASIVNIEREEEQEEMAPEAVEERRNGGENEEVVQVEGAVEPQINGVVDFDQEMEMGGEREEEPIDAPGEEEQNGEENEEEEEDENDLARRELQALRDDMEILIIEKEVLEARIQKFEETAKEAEGRQASDARLVKAIEGAFEEHLKKAAEAQRAAQAQQPDIIAQAVADKIRELIPGSNPAAGAAEEEGILEGAPAAAIVEAAGELQVAPQAPIEEAEPIMPAPEVQVEEAPDQAPRDPLQAEEPQGGLRFEVHQQVNEEEQEDGEEIESNGEEDVEEIVLSD</sequence>
<protein>
    <submittedName>
        <fullName evidence="3">SPK domain-containing protein</fullName>
    </submittedName>
</protein>
<name>A0A1I7UF20_9PELO</name>
<dbReference type="Proteomes" id="UP000095282">
    <property type="component" value="Unplaced"/>
</dbReference>
<evidence type="ECO:0000313" key="2">
    <source>
        <dbReference type="Proteomes" id="UP000095282"/>
    </source>
</evidence>
<keyword evidence="2" id="KW-1185">Reference proteome</keyword>
<evidence type="ECO:0000256" key="1">
    <source>
        <dbReference type="SAM" id="MobiDB-lite"/>
    </source>
</evidence>
<dbReference type="AlphaFoldDB" id="A0A1I7UF20"/>
<feature type="compositionally biased region" description="Acidic residues" evidence="1">
    <location>
        <begin position="180"/>
        <end position="211"/>
    </location>
</feature>
<proteinExistence type="predicted"/>
<dbReference type="STRING" id="1561998.A0A1I7UF20"/>
<dbReference type="WBParaSite" id="Csp11.Scaffold629.g8668.t1">
    <property type="protein sequence ID" value="Csp11.Scaffold629.g8668.t1"/>
    <property type="gene ID" value="Csp11.Scaffold629.g8668"/>
</dbReference>
<accession>A0A1I7UF20</accession>
<reference evidence="3" key="1">
    <citation type="submission" date="2016-11" db="UniProtKB">
        <authorList>
            <consortium name="WormBaseParasite"/>
        </authorList>
    </citation>
    <scope>IDENTIFICATION</scope>
</reference>
<feature type="region of interest" description="Disordered" evidence="1">
    <location>
        <begin position="1"/>
        <end position="23"/>
    </location>
</feature>
<feature type="compositionally biased region" description="Basic residues" evidence="1">
    <location>
        <begin position="7"/>
        <end position="17"/>
    </location>
</feature>
<organism evidence="2 3">
    <name type="scientific">Caenorhabditis tropicalis</name>
    <dbReference type="NCBI Taxonomy" id="1561998"/>
    <lineage>
        <taxon>Eukaryota</taxon>
        <taxon>Metazoa</taxon>
        <taxon>Ecdysozoa</taxon>
        <taxon>Nematoda</taxon>
        <taxon>Chromadorea</taxon>
        <taxon>Rhabditida</taxon>
        <taxon>Rhabditina</taxon>
        <taxon>Rhabditomorpha</taxon>
        <taxon>Rhabditoidea</taxon>
        <taxon>Rhabditidae</taxon>
        <taxon>Peloderinae</taxon>
        <taxon>Caenorhabditis</taxon>
    </lineage>
</organism>
<feature type="compositionally biased region" description="Acidic residues" evidence="1">
    <location>
        <begin position="384"/>
        <end position="409"/>
    </location>
</feature>
<feature type="region of interest" description="Disordered" evidence="1">
    <location>
        <begin position="336"/>
        <end position="409"/>
    </location>
</feature>
<evidence type="ECO:0000313" key="3">
    <source>
        <dbReference type="WBParaSite" id="Csp11.Scaffold629.g8668.t1"/>
    </source>
</evidence>
<feature type="region of interest" description="Disordered" evidence="1">
    <location>
        <begin position="180"/>
        <end position="218"/>
    </location>
</feature>
<feature type="compositionally biased region" description="Low complexity" evidence="1">
    <location>
        <begin position="336"/>
        <end position="352"/>
    </location>
</feature>
<feature type="region of interest" description="Disordered" evidence="1">
    <location>
        <begin position="135"/>
        <end position="154"/>
    </location>
</feature>